<evidence type="ECO:0000313" key="3">
    <source>
        <dbReference type="Proteomes" id="UP001341840"/>
    </source>
</evidence>
<protein>
    <submittedName>
        <fullName evidence="2">Uncharacterized protein</fullName>
    </submittedName>
</protein>
<feature type="region of interest" description="Disordered" evidence="1">
    <location>
        <begin position="90"/>
        <end position="120"/>
    </location>
</feature>
<dbReference type="EMBL" id="JASCZI010211652">
    <property type="protein sequence ID" value="MED6195558.1"/>
    <property type="molecule type" value="Genomic_DNA"/>
</dbReference>
<evidence type="ECO:0000256" key="1">
    <source>
        <dbReference type="SAM" id="MobiDB-lite"/>
    </source>
</evidence>
<accession>A0ABU6XFQ0</accession>
<organism evidence="2 3">
    <name type="scientific">Stylosanthes scabra</name>
    <dbReference type="NCBI Taxonomy" id="79078"/>
    <lineage>
        <taxon>Eukaryota</taxon>
        <taxon>Viridiplantae</taxon>
        <taxon>Streptophyta</taxon>
        <taxon>Embryophyta</taxon>
        <taxon>Tracheophyta</taxon>
        <taxon>Spermatophyta</taxon>
        <taxon>Magnoliopsida</taxon>
        <taxon>eudicotyledons</taxon>
        <taxon>Gunneridae</taxon>
        <taxon>Pentapetalae</taxon>
        <taxon>rosids</taxon>
        <taxon>fabids</taxon>
        <taxon>Fabales</taxon>
        <taxon>Fabaceae</taxon>
        <taxon>Papilionoideae</taxon>
        <taxon>50 kb inversion clade</taxon>
        <taxon>dalbergioids sensu lato</taxon>
        <taxon>Dalbergieae</taxon>
        <taxon>Pterocarpus clade</taxon>
        <taxon>Stylosanthes</taxon>
    </lineage>
</organism>
<feature type="compositionally biased region" description="Basic and acidic residues" evidence="1">
    <location>
        <begin position="205"/>
        <end position="216"/>
    </location>
</feature>
<gene>
    <name evidence="2" type="ORF">PIB30_038982</name>
</gene>
<feature type="compositionally biased region" description="Polar residues" evidence="1">
    <location>
        <begin position="150"/>
        <end position="184"/>
    </location>
</feature>
<reference evidence="2 3" key="1">
    <citation type="journal article" date="2023" name="Plants (Basel)">
        <title>Bridging the Gap: Combining Genomics and Transcriptomics Approaches to Understand Stylosanthes scabra, an Orphan Legume from the Brazilian Caatinga.</title>
        <authorList>
            <person name="Ferreira-Neto J.R.C."/>
            <person name="da Silva M.D."/>
            <person name="Binneck E."/>
            <person name="de Melo N.F."/>
            <person name="da Silva R.H."/>
            <person name="de Melo A.L.T.M."/>
            <person name="Pandolfi V."/>
            <person name="Bustamante F.O."/>
            <person name="Brasileiro-Vidal A.C."/>
            <person name="Benko-Iseppon A.M."/>
        </authorList>
    </citation>
    <scope>NUCLEOTIDE SEQUENCE [LARGE SCALE GENOMIC DNA]</scope>
    <source>
        <tissue evidence="2">Leaves</tissue>
    </source>
</reference>
<sequence length="519" mass="57522">MPIYGDYHGDFQKSNNSSWDQIQATLKILLPSYQPIPSDSLDELSFLSDQKQKRMLAEIKEVCNNMCSTLNEMIQEQEQADAVEQFHNNSKSTNDYKLDSRIQHSTTNSSYHKRDPDPDQNIQAQIQQNSIAEITDLDFQFQISTELAPTYQKPKSSRQITEITTSEQANSESEFQILHNSSANQKDKWNSANSEDQKQEDEDESKERSNYHGCDDRSVAVVVQRPPPEPPDLESLSVGDGEQAVAWSYKPEDLMDAATGIHSGAEDSAVAKGNVDNGKAESFSHFLGDDDTADLNCSGCVRDVDEGTRPATSVNIGESTASARSGTEHGAIGTTTDGGLRARRFLSLTPPPLLAAVLPWNRGGEEEVWSHDAWNWTVNTNEEAVDVEDVILVNGTTNDACDSGTHGGRCVPWLAAMVEVSLKREVVVGVAATIGEKGVGVIRFGLLLGLTHTQDLEAHIKEEQAALFNWSSHYNFSAYWRQVQFSAATFFCFRINDGLGYKQWDPGIFFIESNRLVIK</sequence>
<evidence type="ECO:0000313" key="2">
    <source>
        <dbReference type="EMBL" id="MED6195558.1"/>
    </source>
</evidence>
<dbReference type="Proteomes" id="UP001341840">
    <property type="component" value="Unassembled WGS sequence"/>
</dbReference>
<feature type="region of interest" description="Disordered" evidence="1">
    <location>
        <begin position="150"/>
        <end position="216"/>
    </location>
</feature>
<comment type="caution">
    <text evidence="2">The sequence shown here is derived from an EMBL/GenBank/DDBJ whole genome shotgun (WGS) entry which is preliminary data.</text>
</comment>
<name>A0ABU6XFQ0_9FABA</name>
<keyword evidence="3" id="KW-1185">Reference proteome</keyword>
<proteinExistence type="predicted"/>